<keyword evidence="11" id="KW-1185">Reference proteome</keyword>
<protein>
    <recommendedName>
        <fullName evidence="5 8">ATP phosphoribosyltransferase regulatory subunit</fullName>
    </recommendedName>
</protein>
<proteinExistence type="inferred from homology"/>
<keyword evidence="10" id="KW-0328">Glycosyltransferase</keyword>
<evidence type="ECO:0000256" key="1">
    <source>
        <dbReference type="ARBA" id="ARBA00004496"/>
    </source>
</evidence>
<dbReference type="Proteomes" id="UP001621714">
    <property type="component" value="Unassembled WGS sequence"/>
</dbReference>
<dbReference type="SUPFAM" id="SSF55681">
    <property type="entry name" value="Class II aaRS and biotin synthetases"/>
    <property type="match status" value="1"/>
</dbReference>
<dbReference type="RefSeq" id="WP_405336436.1">
    <property type="nucleotide sequence ID" value="NZ_JBANFI010000001.1"/>
</dbReference>
<comment type="similarity">
    <text evidence="3 8">Belongs to the class-II aminoacyl-tRNA synthetase family. HisZ subfamily.</text>
</comment>
<sequence length="394" mass="43134">MSLADSWLLPDGMGEVLPPQARQIENLRRQLLDVFHSWGYDLVLPPKVEFLESLLTGAGHDLDLQTFKVMDQLTGRMMGVSADVTPQVARMDAHSMRQQGVTRFCYSSEVLRTHADNLLGSRSPIQIGAEMFGHAGLQSDLEILSLMTDSLLLAGAEQLCLDLGHVGIYRALLSAASLPSETQAELFDLLQHKRLDELPALLAPWQDQPAVAWLQGLSQLNGGPEVLARARQVLSGAPESVITAIDELEALVQALSAAYPQVQLYLDLSELRGFHYHTGLVFAAYVPQLGQALAKGGRYDDIGRAFGRARPATGFSTDLKILASLQAECHLATPIYAPASILTDAAGRAQVSQLRRQGERVILTLPDEAEHGARRLVWQEGQWMLQTFESEVQA</sequence>
<evidence type="ECO:0000256" key="3">
    <source>
        <dbReference type="ARBA" id="ARBA00005539"/>
    </source>
</evidence>
<comment type="caution">
    <text evidence="10">The sequence shown here is derived from an EMBL/GenBank/DDBJ whole genome shotgun (WGS) entry which is preliminary data.</text>
</comment>
<dbReference type="EMBL" id="JBANFI010000001">
    <property type="protein sequence ID" value="MFK7159692.1"/>
    <property type="molecule type" value="Genomic_DNA"/>
</dbReference>
<dbReference type="Gene3D" id="3.30.930.10">
    <property type="entry name" value="Bira Bifunctional Protein, Domain 2"/>
    <property type="match status" value="1"/>
</dbReference>
<dbReference type="InterPro" id="IPR045864">
    <property type="entry name" value="aa-tRNA-synth_II/BPL/LPL"/>
</dbReference>
<evidence type="ECO:0000313" key="10">
    <source>
        <dbReference type="EMBL" id="MFK7159692.1"/>
    </source>
</evidence>
<organism evidence="10 11">
    <name type="scientific">Marinospirillum alkalitolerans</name>
    <dbReference type="NCBI Taxonomy" id="3123374"/>
    <lineage>
        <taxon>Bacteria</taxon>
        <taxon>Pseudomonadati</taxon>
        <taxon>Pseudomonadota</taxon>
        <taxon>Gammaproteobacteria</taxon>
        <taxon>Oceanospirillales</taxon>
        <taxon>Oceanospirillaceae</taxon>
        <taxon>Marinospirillum</taxon>
    </lineage>
</organism>
<dbReference type="Pfam" id="PF13393">
    <property type="entry name" value="tRNA-synt_His"/>
    <property type="match status" value="1"/>
</dbReference>
<comment type="miscellaneous">
    <text evidence="8">This function is generally fulfilled by the C-terminal part of HisG, which is missing in some bacteria such as this one.</text>
</comment>
<dbReference type="CDD" id="cd00773">
    <property type="entry name" value="HisRS-like_core"/>
    <property type="match status" value="1"/>
</dbReference>
<dbReference type="NCBIfam" id="NF009086">
    <property type="entry name" value="PRK12421.1"/>
    <property type="match status" value="1"/>
</dbReference>
<dbReference type="InterPro" id="IPR041715">
    <property type="entry name" value="HisRS-like_core"/>
</dbReference>
<dbReference type="PANTHER" id="PTHR43707">
    <property type="entry name" value="HISTIDYL-TRNA SYNTHETASE"/>
    <property type="match status" value="1"/>
</dbReference>
<dbReference type="NCBIfam" id="TIGR00443">
    <property type="entry name" value="hisZ_biosyn_reg"/>
    <property type="match status" value="1"/>
</dbReference>
<evidence type="ECO:0000256" key="8">
    <source>
        <dbReference type="HAMAP-Rule" id="MF_00125"/>
    </source>
</evidence>
<keyword evidence="10" id="KW-0808">Transferase</keyword>
<evidence type="ECO:0000256" key="5">
    <source>
        <dbReference type="ARBA" id="ARBA00020397"/>
    </source>
</evidence>
<keyword evidence="8" id="KW-0368">Histidine biosynthesis</keyword>
<gene>
    <name evidence="8" type="primary">hisZ</name>
    <name evidence="10" type="ORF">V6U78_01395</name>
</gene>
<name>A0ABW8PTU9_9GAMM</name>
<dbReference type="HAMAP" id="MF_00125">
    <property type="entry name" value="HisZ"/>
    <property type="match status" value="1"/>
</dbReference>
<evidence type="ECO:0000313" key="11">
    <source>
        <dbReference type="Proteomes" id="UP001621714"/>
    </source>
</evidence>
<evidence type="ECO:0000256" key="7">
    <source>
        <dbReference type="ARBA" id="ARBA00025246"/>
    </source>
</evidence>
<keyword evidence="6 8" id="KW-0963">Cytoplasm</keyword>
<comment type="function">
    <text evidence="7 8">Required for the first step of histidine biosynthesis. May allow the feedback regulation of ATP phosphoribosyltransferase activity by histidine.</text>
</comment>
<dbReference type="InterPro" id="IPR004516">
    <property type="entry name" value="HisRS/HisZ"/>
</dbReference>
<accession>A0ABW8PTU9</accession>
<evidence type="ECO:0000256" key="4">
    <source>
        <dbReference type="ARBA" id="ARBA00011496"/>
    </source>
</evidence>
<evidence type="ECO:0000256" key="2">
    <source>
        <dbReference type="ARBA" id="ARBA00004667"/>
    </source>
</evidence>
<reference evidence="10 11" key="1">
    <citation type="submission" date="2024-02" db="EMBL/GenBank/DDBJ databases">
        <title>Marinospirillum sp. MEB 164 isolated from Lonar lake sediment.</title>
        <authorList>
            <person name="Joshi A."/>
            <person name="Thite S."/>
        </authorList>
    </citation>
    <scope>NUCLEOTIDE SEQUENCE [LARGE SCALE GENOMIC DNA]</scope>
    <source>
        <strain evidence="10 11">MEB164</strain>
    </source>
</reference>
<dbReference type="PANTHER" id="PTHR43707:SF1">
    <property type="entry name" value="HISTIDINE--TRNA LIGASE, MITOCHONDRIAL-RELATED"/>
    <property type="match status" value="1"/>
</dbReference>
<feature type="domain" description="Class II Histidinyl-tRNA synthetase (HisRS)-like catalytic core" evidence="9">
    <location>
        <begin position="12"/>
        <end position="320"/>
    </location>
</feature>
<dbReference type="PIRSF" id="PIRSF001549">
    <property type="entry name" value="His-tRNA_synth"/>
    <property type="match status" value="1"/>
</dbReference>
<comment type="subunit">
    <text evidence="4 8">Heteromultimer composed of HisG and HisZ subunits.</text>
</comment>
<comment type="pathway">
    <text evidence="2 8">Amino-acid biosynthesis; L-histidine biosynthesis; L-histidine from 5-phospho-alpha-D-ribose 1-diphosphate: step 1/9.</text>
</comment>
<evidence type="ECO:0000259" key="9">
    <source>
        <dbReference type="Pfam" id="PF13393"/>
    </source>
</evidence>
<dbReference type="InterPro" id="IPR004517">
    <property type="entry name" value="HisZ"/>
</dbReference>
<dbReference type="GO" id="GO:0016757">
    <property type="term" value="F:glycosyltransferase activity"/>
    <property type="evidence" value="ECO:0007669"/>
    <property type="project" value="UniProtKB-KW"/>
</dbReference>
<dbReference type="NCBIfam" id="NF008935">
    <property type="entry name" value="PRK12292.1-1"/>
    <property type="match status" value="1"/>
</dbReference>
<comment type="subcellular location">
    <subcellularLocation>
        <location evidence="1 8">Cytoplasm</location>
    </subcellularLocation>
</comment>
<keyword evidence="8" id="KW-0028">Amino-acid biosynthesis</keyword>
<evidence type="ECO:0000256" key="6">
    <source>
        <dbReference type="ARBA" id="ARBA00022490"/>
    </source>
</evidence>